<evidence type="ECO:0000313" key="2">
    <source>
        <dbReference type="EMBL" id="KAH1090916.1"/>
    </source>
</evidence>
<dbReference type="AlphaFoldDB" id="A0A9D3VNG8"/>
<evidence type="ECO:0000313" key="3">
    <source>
        <dbReference type="Proteomes" id="UP000828251"/>
    </source>
</evidence>
<name>A0A9D3VNG8_9ROSI</name>
<proteinExistence type="predicted"/>
<dbReference type="Pfam" id="PF03732">
    <property type="entry name" value="Retrotrans_gag"/>
    <property type="match status" value="1"/>
</dbReference>
<organism evidence="2 3">
    <name type="scientific">Gossypium stocksii</name>
    <dbReference type="NCBI Taxonomy" id="47602"/>
    <lineage>
        <taxon>Eukaryota</taxon>
        <taxon>Viridiplantae</taxon>
        <taxon>Streptophyta</taxon>
        <taxon>Embryophyta</taxon>
        <taxon>Tracheophyta</taxon>
        <taxon>Spermatophyta</taxon>
        <taxon>Magnoliopsida</taxon>
        <taxon>eudicotyledons</taxon>
        <taxon>Gunneridae</taxon>
        <taxon>Pentapetalae</taxon>
        <taxon>rosids</taxon>
        <taxon>malvids</taxon>
        <taxon>Malvales</taxon>
        <taxon>Malvaceae</taxon>
        <taxon>Malvoideae</taxon>
        <taxon>Gossypium</taxon>
    </lineage>
</organism>
<dbReference type="Proteomes" id="UP000828251">
    <property type="component" value="Unassembled WGS sequence"/>
</dbReference>
<sequence>MYHNKQLASWSHFTSTLIKRFQPRDLESPEGQLAKLQQTTTVGDYRARFEAITNRTMFLPPLFLVHCFISGLRPDLKTAVLIHKPTELEDIIGLAQLHEQRFALEKGFIKPTLGLGKPILTTPKIVPSSASSIPNTPAPTNLATLSSGAKAIAIENDDCSYRGCGCQLGAAF</sequence>
<accession>A0A9D3VNG8</accession>
<feature type="domain" description="Retrotransposon gag" evidence="1">
    <location>
        <begin position="7"/>
        <end position="74"/>
    </location>
</feature>
<dbReference type="InterPro" id="IPR005162">
    <property type="entry name" value="Retrotrans_gag_dom"/>
</dbReference>
<protein>
    <recommendedName>
        <fullName evidence="1">Retrotransposon gag domain-containing protein</fullName>
    </recommendedName>
</protein>
<gene>
    <name evidence="2" type="ORF">J1N35_018173</name>
</gene>
<reference evidence="2 3" key="1">
    <citation type="journal article" date="2021" name="Plant Biotechnol. J.">
        <title>Multi-omics assisted identification of the key and species-specific regulatory components of drought-tolerant mechanisms in Gossypium stocksii.</title>
        <authorList>
            <person name="Yu D."/>
            <person name="Ke L."/>
            <person name="Zhang D."/>
            <person name="Wu Y."/>
            <person name="Sun Y."/>
            <person name="Mei J."/>
            <person name="Sun J."/>
            <person name="Sun Y."/>
        </authorList>
    </citation>
    <scope>NUCLEOTIDE SEQUENCE [LARGE SCALE GENOMIC DNA]</scope>
    <source>
        <strain evidence="3">cv. E1</strain>
        <tissue evidence="2">Leaf</tissue>
    </source>
</reference>
<dbReference type="OrthoDB" id="1298874at2759"/>
<keyword evidence="3" id="KW-1185">Reference proteome</keyword>
<evidence type="ECO:0000259" key="1">
    <source>
        <dbReference type="Pfam" id="PF03732"/>
    </source>
</evidence>
<comment type="caution">
    <text evidence="2">The sequence shown here is derived from an EMBL/GenBank/DDBJ whole genome shotgun (WGS) entry which is preliminary data.</text>
</comment>
<dbReference type="EMBL" id="JAIQCV010000006">
    <property type="protein sequence ID" value="KAH1090916.1"/>
    <property type="molecule type" value="Genomic_DNA"/>
</dbReference>